<gene>
    <name evidence="3" type="ORF">PFISCL1PPCAC_6392</name>
</gene>
<dbReference type="SUPFAM" id="SSF54928">
    <property type="entry name" value="RNA-binding domain, RBD"/>
    <property type="match status" value="2"/>
</dbReference>
<name>A0AAV5V662_9BILA</name>
<evidence type="ECO:0000313" key="4">
    <source>
        <dbReference type="Proteomes" id="UP001432322"/>
    </source>
</evidence>
<evidence type="ECO:0000256" key="1">
    <source>
        <dbReference type="PROSITE-ProRule" id="PRU00176"/>
    </source>
</evidence>
<dbReference type="SMART" id="SM00360">
    <property type="entry name" value="RRM"/>
    <property type="match status" value="2"/>
</dbReference>
<proteinExistence type="predicted"/>
<dbReference type="PROSITE" id="PS50102">
    <property type="entry name" value="RRM"/>
    <property type="match status" value="1"/>
</dbReference>
<evidence type="ECO:0000313" key="3">
    <source>
        <dbReference type="EMBL" id="GMT15095.1"/>
    </source>
</evidence>
<dbReference type="InterPro" id="IPR035979">
    <property type="entry name" value="RBD_domain_sf"/>
</dbReference>
<dbReference type="CDD" id="cd00590">
    <property type="entry name" value="RRM_SF"/>
    <property type="match status" value="1"/>
</dbReference>
<dbReference type="InterPro" id="IPR000504">
    <property type="entry name" value="RRM_dom"/>
</dbReference>
<dbReference type="GO" id="GO:0003723">
    <property type="term" value="F:RNA binding"/>
    <property type="evidence" value="ECO:0007669"/>
    <property type="project" value="UniProtKB-UniRule"/>
</dbReference>
<evidence type="ECO:0000259" key="2">
    <source>
        <dbReference type="PROSITE" id="PS50102"/>
    </source>
</evidence>
<feature type="domain" description="RRM" evidence="2">
    <location>
        <begin position="93"/>
        <end position="162"/>
    </location>
</feature>
<protein>
    <recommendedName>
        <fullName evidence="2">RRM domain-containing protein</fullName>
    </recommendedName>
</protein>
<dbReference type="EMBL" id="BTSY01000002">
    <property type="protein sequence ID" value="GMT15095.1"/>
    <property type="molecule type" value="Genomic_DNA"/>
</dbReference>
<dbReference type="AlphaFoldDB" id="A0AAV5V662"/>
<dbReference type="Pfam" id="PF00076">
    <property type="entry name" value="RRM_1"/>
    <property type="match status" value="1"/>
</dbReference>
<reference evidence="3" key="1">
    <citation type="submission" date="2023-10" db="EMBL/GenBank/DDBJ databases">
        <title>Genome assembly of Pristionchus species.</title>
        <authorList>
            <person name="Yoshida K."/>
            <person name="Sommer R.J."/>
        </authorList>
    </citation>
    <scope>NUCLEOTIDE SEQUENCE</scope>
    <source>
        <strain evidence="3">RS5133</strain>
    </source>
</reference>
<dbReference type="Gene3D" id="3.30.70.330">
    <property type="match status" value="2"/>
</dbReference>
<organism evidence="3 4">
    <name type="scientific">Pristionchus fissidentatus</name>
    <dbReference type="NCBI Taxonomy" id="1538716"/>
    <lineage>
        <taxon>Eukaryota</taxon>
        <taxon>Metazoa</taxon>
        <taxon>Ecdysozoa</taxon>
        <taxon>Nematoda</taxon>
        <taxon>Chromadorea</taxon>
        <taxon>Rhabditida</taxon>
        <taxon>Rhabditina</taxon>
        <taxon>Diplogasteromorpha</taxon>
        <taxon>Diplogasteroidea</taxon>
        <taxon>Neodiplogasteridae</taxon>
        <taxon>Pristionchus</taxon>
    </lineage>
</organism>
<dbReference type="InterPro" id="IPR012677">
    <property type="entry name" value="Nucleotide-bd_a/b_plait_sf"/>
</dbReference>
<sequence length="606" mass="68566">SFQGDMMSPNNMWRNKEDLKVIIIAKSGTVNTTLALSFFQQFGKVTNCYNVNHNKIACAEFSTEDEAERALRAGYALLGDERCQITTFKCGNRKVFISPLTLSERALREYFGGNYGEVLRVEVVPGMGFCFILFAKVDAAVACRNKHHTISGCTIFVRPGATPGTKNYAVSQGSWYRVQNRPSDCNPRAASFTPSVPLASPALSPPPSRFHFGGFNNAVTSAPSRPPPRSSSLLHRGLDPCLPSPVTSEDSTGSYQSDHLQFTPVHYPSEEMIEMTNEFSDMNLSERASTAMKPKRLNWRNGIEQSSNRVESVPSLINTRSGSPPLTSSFMQMIPNHMEENNNCEKDKEEASQPLIEEVGVVEMEEYRKKWEEGRVREGLPLPDPGLNYSRDHSGLPLYCKGKYIFPILKDGRFHMSQLLRSVVSFNIEATTVREFTREDHEKAFLGPSGKQINTGSFDDLEEEGWGDLPNPVQAPIAGLSDELKWPVTTPAKPNHFPLMDDCGIIQSSETYLQVDNAIRYLSHLEARWKASEQIQFLMAFSSFFRSECMVCDTRMHDTRSQFEHIIKKEHLKNLNRHRVRYTASDFSFWHNLLLRNFNNPNKRCR</sequence>
<dbReference type="Proteomes" id="UP001432322">
    <property type="component" value="Unassembled WGS sequence"/>
</dbReference>
<feature type="non-terminal residue" evidence="3">
    <location>
        <position position="1"/>
    </location>
</feature>
<comment type="caution">
    <text evidence="3">The sequence shown here is derived from an EMBL/GenBank/DDBJ whole genome shotgun (WGS) entry which is preliminary data.</text>
</comment>
<accession>A0AAV5V662</accession>
<keyword evidence="1" id="KW-0694">RNA-binding</keyword>
<keyword evidence="4" id="KW-1185">Reference proteome</keyword>